<dbReference type="PANTHER" id="PTHR18896">
    <property type="entry name" value="PHOSPHOLIPASE D"/>
    <property type="match status" value="1"/>
</dbReference>
<dbReference type="GO" id="GO:0004630">
    <property type="term" value="F:phospholipase D activity"/>
    <property type="evidence" value="ECO:0007669"/>
    <property type="project" value="UniProtKB-UniRule"/>
</dbReference>
<evidence type="ECO:0000256" key="2">
    <source>
        <dbReference type="ARBA" id="ARBA00022737"/>
    </source>
</evidence>
<dbReference type="CDD" id="cd09141">
    <property type="entry name" value="PLDc_vPLD1_2_yPLD_like_2"/>
    <property type="match status" value="1"/>
</dbReference>
<evidence type="ECO:0000256" key="4">
    <source>
        <dbReference type="ARBA" id="ARBA00022963"/>
    </source>
</evidence>
<dbReference type="PIRSF" id="PIRSF009376">
    <property type="entry name" value="Phospholipase_D_euk"/>
    <property type="match status" value="1"/>
</dbReference>
<organism evidence="8 9">
    <name type="scientific">Hamiltosporidium tvaerminnensis</name>
    <dbReference type="NCBI Taxonomy" id="1176355"/>
    <lineage>
        <taxon>Eukaryota</taxon>
        <taxon>Fungi</taxon>
        <taxon>Fungi incertae sedis</taxon>
        <taxon>Microsporidia</taxon>
        <taxon>Dubosqiidae</taxon>
        <taxon>Hamiltosporidium</taxon>
    </lineage>
</organism>
<evidence type="ECO:0000256" key="1">
    <source>
        <dbReference type="ARBA" id="ARBA00000798"/>
    </source>
</evidence>
<evidence type="ECO:0000259" key="7">
    <source>
        <dbReference type="PROSITE" id="PS50035"/>
    </source>
</evidence>
<dbReference type="Proteomes" id="UP000292362">
    <property type="component" value="Unassembled WGS sequence"/>
</dbReference>
<keyword evidence="3 6" id="KW-0378">Hydrolase</keyword>
<comment type="caution">
    <text evidence="8">The sequence shown here is derived from an EMBL/GenBank/DDBJ whole genome shotgun (WGS) entry which is preliminary data.</text>
</comment>
<evidence type="ECO:0000256" key="3">
    <source>
        <dbReference type="ARBA" id="ARBA00022801"/>
    </source>
</evidence>
<dbReference type="GO" id="GO:0009395">
    <property type="term" value="P:phospholipid catabolic process"/>
    <property type="evidence" value="ECO:0007669"/>
    <property type="project" value="TreeGrafter"/>
</dbReference>
<proteinExistence type="inferred from homology"/>
<evidence type="ECO:0000256" key="5">
    <source>
        <dbReference type="ARBA" id="ARBA00023098"/>
    </source>
</evidence>
<dbReference type="InterPro" id="IPR001736">
    <property type="entry name" value="PLipase_D/transphosphatidylase"/>
</dbReference>
<gene>
    <name evidence="8" type="ORF">CWI37_0958p0020</name>
</gene>
<dbReference type="Gene3D" id="3.30.870.10">
    <property type="entry name" value="Endonuclease Chain A"/>
    <property type="match status" value="2"/>
</dbReference>
<protein>
    <recommendedName>
        <fullName evidence="6">Phospholipase</fullName>
        <ecNumber evidence="6">3.1.4.4</ecNumber>
    </recommendedName>
</protein>
<dbReference type="VEuPathDB" id="MicrosporidiaDB:CWI37_0958p0020"/>
<name>A0A4Q9L1C9_9MICR</name>
<accession>A0A4Q9L1C9</accession>
<dbReference type="GO" id="GO:0035556">
    <property type="term" value="P:intracellular signal transduction"/>
    <property type="evidence" value="ECO:0007669"/>
    <property type="project" value="InterPro"/>
</dbReference>
<evidence type="ECO:0000313" key="8">
    <source>
        <dbReference type="EMBL" id="TBU00591.1"/>
    </source>
</evidence>
<keyword evidence="5" id="KW-0443">Lipid metabolism</keyword>
<dbReference type="InterPro" id="IPR015679">
    <property type="entry name" value="PLipase_D_fam"/>
</dbReference>
<dbReference type="Pfam" id="PF00614">
    <property type="entry name" value="PLDc"/>
    <property type="match status" value="2"/>
</dbReference>
<dbReference type="EC" id="3.1.4.4" evidence="6"/>
<comment type="similarity">
    <text evidence="6">Belongs to the phospholipase D family.</text>
</comment>
<feature type="domain" description="PLD phosphodiesterase" evidence="7">
    <location>
        <begin position="715"/>
        <end position="742"/>
    </location>
</feature>
<keyword evidence="2" id="KW-0677">Repeat</keyword>
<evidence type="ECO:0000256" key="6">
    <source>
        <dbReference type="PIRNR" id="PIRNR009376"/>
    </source>
</evidence>
<comment type="catalytic activity">
    <reaction evidence="1 6">
        <text>a 1,2-diacyl-sn-glycero-3-phosphocholine + H2O = a 1,2-diacyl-sn-glycero-3-phosphate + choline + H(+)</text>
        <dbReference type="Rhea" id="RHEA:14445"/>
        <dbReference type="ChEBI" id="CHEBI:15354"/>
        <dbReference type="ChEBI" id="CHEBI:15377"/>
        <dbReference type="ChEBI" id="CHEBI:15378"/>
        <dbReference type="ChEBI" id="CHEBI:57643"/>
        <dbReference type="ChEBI" id="CHEBI:58608"/>
        <dbReference type="EC" id="3.1.4.4"/>
    </reaction>
</comment>
<dbReference type="SUPFAM" id="SSF56024">
    <property type="entry name" value="Phospholipase D/nuclease"/>
    <property type="match status" value="2"/>
</dbReference>
<dbReference type="PROSITE" id="PS50035">
    <property type="entry name" value="PLD"/>
    <property type="match status" value="2"/>
</dbReference>
<evidence type="ECO:0000313" key="9">
    <source>
        <dbReference type="Proteomes" id="UP000292362"/>
    </source>
</evidence>
<reference evidence="8 9" key="1">
    <citation type="submission" date="2017-12" db="EMBL/GenBank/DDBJ databases">
        <authorList>
            <person name="Pombert J.-F."/>
            <person name="Haag K.L."/>
            <person name="Ebert D."/>
        </authorList>
    </citation>
    <scope>NUCLEOTIDE SEQUENCE [LARGE SCALE GENOMIC DNA]</scope>
    <source>
        <strain evidence="8">FI-OER-3-3</strain>
    </source>
</reference>
<dbReference type="AlphaFoldDB" id="A0A4Q9L1C9"/>
<feature type="domain" description="PLD phosphodiesterase" evidence="7">
    <location>
        <begin position="378"/>
        <end position="405"/>
    </location>
</feature>
<dbReference type="EMBL" id="PITJ01000958">
    <property type="protein sequence ID" value="TBU00591.1"/>
    <property type="molecule type" value="Genomic_DNA"/>
</dbReference>
<dbReference type="GO" id="GO:0006654">
    <property type="term" value="P:phosphatidic acid biosynthetic process"/>
    <property type="evidence" value="ECO:0007669"/>
    <property type="project" value="InterPro"/>
</dbReference>
<dbReference type="InterPro" id="IPR016555">
    <property type="entry name" value="PLipase_D_euk"/>
</dbReference>
<dbReference type="SMART" id="SM00155">
    <property type="entry name" value="PLDc"/>
    <property type="match status" value="2"/>
</dbReference>
<sequence length="901" mass="106686">MEDDENNKVRFNKLFESSIMIPFRYLSFFSESAYVSILYEFISVKVIESTKVHFKIELSYLNYKWIISRSLVKIYELEKLEHLKNKIYRIQDNLVDFKTDKNKCIENVLKSILLASKYIDNSEILIFFNLSKLSFIGRKNFEGFFSLREQYFSPKVVCCFKKSKHYSKQSTCYVVCKEGYLVFIKNFEDQKIDKIILYDKYFKVEKSTSLMSYSLKISNSEKCFVLSTKNKEEYNEFYDLLNKILMESCNTATHRFNSFSPVRKNCDFIYYIDGKYYFEELYNQIKKSKNQIFMAGWWISPDIYLKRKLFEGKLDKKYRIDTILKERAKNGVKIYILLYNEYQYALPINSEYTEKKLGGLHKNISIIRHPKINFFDINYWSHHEKIVIVDQEIGFLGGIDICLGRFDTYKHEIFEDKKASKQPLKEISFRKHANSNQIKNLENILEKPEKDYEIYFGKDKQALSKKDEDYSSKWPGLDYSNPLKMDFRSVGQIKKSLIDKTKIPRMPWHDIHSKIEGDIVYDLSRHFIERWNKARETEKNPENFDILLLNDFKPSESNKSNSIEVQILRSAGFWSLNIPTEHSIQNAYLELIKRSENYLYFENQFFITNCSENILEYPVNQIGNAIVNKIQQAFKEKRQYKVYIVIPSLPAFEANFTSKKDSSIKQVMHLQYKSISNGENSMYHVLKRKGINPEDYILFLSLRKGYIDDIKAAYEQIYVHSKIVIADGKLGIIGSANLNDRSMLGNRDSEIAMIVEDEGNGKIKNMMKDLLIEHLGLYSDSALQDNNDTFFKTFFDKNLLDLGNIDFFNTLKSRATINTKIFREIFRSIPDNDVKTARDYRNFIKMASLNTIGIKDRHVLFKAFKRIRGHFILFSDKFLEEEEEIFKIFDLQQFLPSKIYY</sequence>
<dbReference type="PANTHER" id="PTHR18896:SF76">
    <property type="entry name" value="PHOSPHOLIPASE"/>
    <property type="match status" value="1"/>
</dbReference>
<keyword evidence="4 6" id="KW-0442">Lipid degradation</keyword>